<evidence type="ECO:0000256" key="3">
    <source>
        <dbReference type="ARBA" id="ARBA00022729"/>
    </source>
</evidence>
<comment type="caution">
    <text evidence="11">The sequence shown here is derived from an EMBL/GenBank/DDBJ whole genome shotgun (WGS) entry which is preliminary data.</text>
</comment>
<evidence type="ECO:0000256" key="9">
    <source>
        <dbReference type="SAM" id="SignalP"/>
    </source>
</evidence>
<evidence type="ECO:0000256" key="6">
    <source>
        <dbReference type="SAM" id="Coils"/>
    </source>
</evidence>
<sequence length="423" mass="47132">MKLLVSLAFCIAAANAQSIIESSSFGYDRRLSPNPDSIPGWRITGEGHTPQILSDRLILTPPYPGNTRGSVWAENAVSVPEWTAEFQFRASGPERGGGNLQLWYVKDGQASVGASSIYTVGRFDGFALTVDSHGGRGGTIRGFLNDGMTDYKSHANVDSLAFGHCEYPYRNLGRPSRILIKQTSSNFEVNVDGKTCFQTNKVVLPTGYTFGISAATPDTPDSFEIFRFALRSDRSLPAHQQQQQQQQQQQTNQQPINARSSDYGAAEDRPASYYTTSEQQFADLHNRLQLLNHATQNVYKDLAALARNSDSRHQELLQRTASTRDQLSAIDSRLQRIEQAIQALQRDVASKDYRNQFAQLHKAIETSHLSLTEGLQSSIFNMIHAASPRMGLFIFLIISFQLALAGLYVAYKRRRANMPKKFL</sequence>
<evidence type="ECO:0000313" key="11">
    <source>
        <dbReference type="EMBL" id="KKA19240.1"/>
    </source>
</evidence>
<dbReference type="SUPFAM" id="SSF49899">
    <property type="entry name" value="Concanavalin A-like lectins/glucanases"/>
    <property type="match status" value="1"/>
</dbReference>
<dbReference type="InterPro" id="IPR035661">
    <property type="entry name" value="EMP46/EMP47_N"/>
</dbReference>
<name>A0A0F4YMB9_RASE3</name>
<organism evidence="11 12">
    <name type="scientific">Rasamsonia emersonii (strain ATCC 16479 / CBS 393.64 / IMI 116815)</name>
    <dbReference type="NCBI Taxonomy" id="1408163"/>
    <lineage>
        <taxon>Eukaryota</taxon>
        <taxon>Fungi</taxon>
        <taxon>Dikarya</taxon>
        <taxon>Ascomycota</taxon>
        <taxon>Pezizomycotina</taxon>
        <taxon>Eurotiomycetes</taxon>
        <taxon>Eurotiomycetidae</taxon>
        <taxon>Eurotiales</taxon>
        <taxon>Trichocomaceae</taxon>
        <taxon>Rasamsonia</taxon>
    </lineage>
</organism>
<protein>
    <submittedName>
        <fullName evidence="11">Lectin family integral membrane protein</fullName>
    </submittedName>
</protein>
<keyword evidence="5 8" id="KW-0472">Membrane</keyword>
<evidence type="ECO:0000256" key="4">
    <source>
        <dbReference type="ARBA" id="ARBA00022989"/>
    </source>
</evidence>
<feature type="signal peptide" evidence="9">
    <location>
        <begin position="1"/>
        <end position="16"/>
    </location>
</feature>
<dbReference type="PANTHER" id="PTHR12223:SF28">
    <property type="entry name" value="LECTIN, MANNOSE BINDING 1 LIKE"/>
    <property type="match status" value="1"/>
</dbReference>
<reference evidence="11 12" key="1">
    <citation type="submission" date="2015-04" db="EMBL/GenBank/DDBJ databases">
        <authorList>
            <person name="Heijne W.H."/>
            <person name="Fedorova N.D."/>
            <person name="Nierman W.C."/>
            <person name="Vollebregt A.W."/>
            <person name="Zhao Z."/>
            <person name="Wu L."/>
            <person name="Kumar M."/>
            <person name="Stam H."/>
            <person name="van den Berg M.A."/>
            <person name="Pel H.J."/>
        </authorList>
    </citation>
    <scope>NUCLEOTIDE SEQUENCE [LARGE SCALE GENOMIC DNA]</scope>
    <source>
        <strain evidence="11 12">CBS 393.64</strain>
    </source>
</reference>
<dbReference type="PANTHER" id="PTHR12223">
    <property type="entry name" value="VESICULAR MANNOSE-BINDING LECTIN"/>
    <property type="match status" value="1"/>
</dbReference>
<feature type="domain" description="L-type lectin-like" evidence="10">
    <location>
        <begin position="17"/>
        <end position="233"/>
    </location>
</feature>
<dbReference type="GO" id="GO:0006888">
    <property type="term" value="P:endoplasmic reticulum to Golgi vesicle-mediated transport"/>
    <property type="evidence" value="ECO:0007669"/>
    <property type="project" value="TreeGrafter"/>
</dbReference>
<proteinExistence type="predicted"/>
<dbReference type="EMBL" id="LASV01000365">
    <property type="protein sequence ID" value="KKA19240.1"/>
    <property type="molecule type" value="Genomic_DNA"/>
</dbReference>
<dbReference type="AlphaFoldDB" id="A0A0F4YMB9"/>
<feature type="coiled-coil region" evidence="6">
    <location>
        <begin position="327"/>
        <end position="354"/>
    </location>
</feature>
<dbReference type="InterPro" id="IPR051136">
    <property type="entry name" value="Intracellular_Lectin-GPT"/>
</dbReference>
<dbReference type="Proteomes" id="UP000053958">
    <property type="component" value="Unassembled WGS sequence"/>
</dbReference>
<dbReference type="GO" id="GO:0005793">
    <property type="term" value="C:endoplasmic reticulum-Golgi intermediate compartment"/>
    <property type="evidence" value="ECO:0007669"/>
    <property type="project" value="TreeGrafter"/>
</dbReference>
<keyword evidence="4 8" id="KW-1133">Transmembrane helix</keyword>
<evidence type="ECO:0000313" key="12">
    <source>
        <dbReference type="Proteomes" id="UP000053958"/>
    </source>
</evidence>
<evidence type="ECO:0000256" key="1">
    <source>
        <dbReference type="ARBA" id="ARBA00004479"/>
    </source>
</evidence>
<keyword evidence="6" id="KW-0175">Coiled coil</keyword>
<keyword evidence="2 8" id="KW-0812">Transmembrane</keyword>
<dbReference type="GO" id="GO:0000139">
    <property type="term" value="C:Golgi membrane"/>
    <property type="evidence" value="ECO:0007669"/>
    <property type="project" value="TreeGrafter"/>
</dbReference>
<comment type="subcellular location">
    <subcellularLocation>
        <location evidence="1">Membrane</location>
        <topology evidence="1">Single-pass type I membrane protein</topology>
    </subcellularLocation>
</comment>
<dbReference type="InterPro" id="IPR013320">
    <property type="entry name" value="ConA-like_dom_sf"/>
</dbReference>
<evidence type="ECO:0000256" key="8">
    <source>
        <dbReference type="SAM" id="Phobius"/>
    </source>
</evidence>
<gene>
    <name evidence="11" type="ORF">T310_6779</name>
</gene>
<dbReference type="GO" id="GO:0030134">
    <property type="term" value="C:COPII-coated ER to Golgi transport vesicle"/>
    <property type="evidence" value="ECO:0007669"/>
    <property type="project" value="TreeGrafter"/>
</dbReference>
<dbReference type="STRING" id="1408163.A0A0F4YMB9"/>
<evidence type="ECO:0000256" key="7">
    <source>
        <dbReference type="SAM" id="MobiDB-lite"/>
    </source>
</evidence>
<evidence type="ECO:0000256" key="5">
    <source>
        <dbReference type="ARBA" id="ARBA00023136"/>
    </source>
</evidence>
<dbReference type="Pfam" id="PF03388">
    <property type="entry name" value="Lectin_leg-like"/>
    <property type="match status" value="1"/>
</dbReference>
<dbReference type="GeneID" id="25319064"/>
<dbReference type="RefSeq" id="XP_013325852.1">
    <property type="nucleotide sequence ID" value="XM_013470398.1"/>
</dbReference>
<dbReference type="GO" id="GO:0005537">
    <property type="term" value="F:D-mannose binding"/>
    <property type="evidence" value="ECO:0007669"/>
    <property type="project" value="TreeGrafter"/>
</dbReference>
<keyword evidence="3 9" id="KW-0732">Signal</keyword>
<dbReference type="CDD" id="cd06903">
    <property type="entry name" value="lectin_EMP46_EMP47"/>
    <property type="match status" value="1"/>
</dbReference>
<dbReference type="InterPro" id="IPR005052">
    <property type="entry name" value="Lectin_leg"/>
</dbReference>
<dbReference type="Gene3D" id="2.60.120.200">
    <property type="match status" value="1"/>
</dbReference>
<feature type="compositionally biased region" description="Low complexity" evidence="7">
    <location>
        <begin position="240"/>
        <end position="254"/>
    </location>
</feature>
<feature type="chain" id="PRO_5002481736" evidence="9">
    <location>
        <begin position="17"/>
        <end position="423"/>
    </location>
</feature>
<feature type="region of interest" description="Disordered" evidence="7">
    <location>
        <begin position="235"/>
        <end position="270"/>
    </location>
</feature>
<dbReference type="PROSITE" id="PS51328">
    <property type="entry name" value="L_LECTIN_LIKE"/>
    <property type="match status" value="1"/>
</dbReference>
<evidence type="ECO:0000256" key="2">
    <source>
        <dbReference type="ARBA" id="ARBA00022692"/>
    </source>
</evidence>
<feature type="transmembrane region" description="Helical" evidence="8">
    <location>
        <begin position="390"/>
        <end position="411"/>
    </location>
</feature>
<keyword evidence="12" id="KW-1185">Reference proteome</keyword>
<dbReference type="OrthoDB" id="10265193at2759"/>
<accession>A0A0F4YMB9</accession>
<evidence type="ECO:0000259" key="10">
    <source>
        <dbReference type="PROSITE" id="PS51328"/>
    </source>
</evidence>
<dbReference type="GO" id="GO:0005789">
    <property type="term" value="C:endoplasmic reticulum membrane"/>
    <property type="evidence" value="ECO:0007669"/>
    <property type="project" value="TreeGrafter"/>
</dbReference>